<protein>
    <submittedName>
        <fullName evidence="1">Aspartyl protease</fullName>
    </submittedName>
</protein>
<dbReference type="Proteomes" id="UP001442494">
    <property type="component" value="Unassembled WGS sequence"/>
</dbReference>
<reference evidence="1 2" key="1">
    <citation type="submission" date="2022-04" db="EMBL/GenBank/DDBJ databases">
        <title>Positive selection, recombination, and allopatry shape intraspecific diversity of widespread and dominant cyanobacteria.</title>
        <authorList>
            <person name="Wei J."/>
            <person name="Shu W."/>
            <person name="Hu C."/>
        </authorList>
    </citation>
    <scope>NUCLEOTIDE SEQUENCE [LARGE SCALE GENOMIC DNA]</scope>
    <source>
        <strain evidence="1 2">GB2-A5</strain>
    </source>
</reference>
<accession>A0ABV0JLZ2</accession>
<proteinExistence type="predicted"/>
<organism evidence="1 2">
    <name type="scientific">Funiculus sociatus GB2-A5</name>
    <dbReference type="NCBI Taxonomy" id="2933946"/>
    <lineage>
        <taxon>Bacteria</taxon>
        <taxon>Bacillati</taxon>
        <taxon>Cyanobacteriota</taxon>
        <taxon>Cyanophyceae</taxon>
        <taxon>Coleofasciculales</taxon>
        <taxon>Coleofasciculaceae</taxon>
        <taxon>Funiculus</taxon>
    </lineage>
</organism>
<comment type="caution">
    <text evidence="1">The sequence shown here is derived from an EMBL/GenBank/DDBJ whole genome shotgun (WGS) entry which is preliminary data.</text>
</comment>
<keyword evidence="1" id="KW-0378">Hydrolase</keyword>
<dbReference type="RefSeq" id="WP_190424047.1">
    <property type="nucleotide sequence ID" value="NZ_JAMPKK010000013.1"/>
</dbReference>
<dbReference type="EMBL" id="JAMPKK010000013">
    <property type="protein sequence ID" value="MEP0864445.1"/>
    <property type="molecule type" value="Genomic_DNA"/>
</dbReference>
<name>A0ABV0JLZ2_9CYAN</name>
<keyword evidence="2" id="KW-1185">Reference proteome</keyword>
<evidence type="ECO:0000313" key="1">
    <source>
        <dbReference type="EMBL" id="MEP0864445.1"/>
    </source>
</evidence>
<dbReference type="GO" id="GO:0008233">
    <property type="term" value="F:peptidase activity"/>
    <property type="evidence" value="ECO:0007669"/>
    <property type="project" value="UniProtKB-KW"/>
</dbReference>
<sequence>MIQATFGSRGQLYFEIDLITAAGINLTVDVLLDTGFTGFVAMNKQDLDGLDWAFMRREELRTAQGEASFDIYLGKVLLNGQEFEIPVFSGEEITEILLGSQWLMNLPLVVNFREGLLTLGE</sequence>
<dbReference type="GO" id="GO:0006508">
    <property type="term" value="P:proteolysis"/>
    <property type="evidence" value="ECO:0007669"/>
    <property type="project" value="UniProtKB-KW"/>
</dbReference>
<keyword evidence="1" id="KW-0645">Protease</keyword>
<gene>
    <name evidence="1" type="ORF">NDI37_08175</name>
</gene>
<evidence type="ECO:0000313" key="2">
    <source>
        <dbReference type="Proteomes" id="UP001442494"/>
    </source>
</evidence>